<keyword evidence="3" id="KW-0433">Leucine-rich repeat</keyword>
<reference evidence="11 12" key="1">
    <citation type="journal article" date="2014" name="Nature">
        <title>The genome of the recently domesticated crop plant sugar beet (Beta vulgaris).</title>
        <authorList>
            <person name="Dohm J.C."/>
            <person name="Minoche A.E."/>
            <person name="Holtgrawe D."/>
            <person name="Capella-Gutierrez S."/>
            <person name="Zakrzewski F."/>
            <person name="Tafer H."/>
            <person name="Rupp O."/>
            <person name="Sorensen T.R."/>
            <person name="Stracke R."/>
            <person name="Reinhardt R."/>
            <person name="Goesmann A."/>
            <person name="Kraft T."/>
            <person name="Schulz B."/>
            <person name="Stadler P.F."/>
            <person name="Schmidt T."/>
            <person name="Gabaldon T."/>
            <person name="Lehrach H."/>
            <person name="Weisshaar B."/>
            <person name="Himmelbauer H."/>
        </authorList>
    </citation>
    <scope>NUCLEOTIDE SEQUENCE [LARGE SCALE GENOMIC DNA]</scope>
    <source>
        <tissue evidence="11">Taproot</tissue>
    </source>
</reference>
<evidence type="ECO:0000256" key="2">
    <source>
        <dbReference type="ARBA" id="ARBA00004370"/>
    </source>
</evidence>
<feature type="domain" description="Leucine-rich repeat-containing N-terminal plant-type" evidence="10">
    <location>
        <begin position="35"/>
        <end position="73"/>
    </location>
</feature>
<keyword evidence="6 9" id="KW-0472">Membrane</keyword>
<dbReference type="Gramene" id="KMS94975">
    <property type="protein sequence ID" value="KMS94975"/>
    <property type="gene ID" value="BVRB_013590"/>
</dbReference>
<comment type="subcellular location">
    <subcellularLocation>
        <location evidence="1">Cell envelope</location>
    </subcellularLocation>
    <subcellularLocation>
        <location evidence="2">Membrane</location>
    </subcellularLocation>
</comment>
<comment type="similarity">
    <text evidence="8">Belongs to the polygalacturonase-inhibiting protein family.</text>
</comment>
<sequence length="218" mass="24197">METFKTNYLPLLFLAILAYCSILYPLLVESCNPIDEEALLKFKGGIEYGAQYQLATWIPKTNCCATWYGVECDAANGRVVRLSPFRPANPMDVDISVFVNGTLSPFLGNLTYLQVLDLFHFQENYLSNPDGLRGPIPPQLGMLSHLTSLHLGANILNGSIPTSFANLHKLQFLYLGHNRLSGSIPNIIFRSMKSLSTLSLAGNNFTCSIPSSFMKKLR</sequence>
<organism evidence="11 12">
    <name type="scientific">Beta vulgaris subsp. vulgaris</name>
    <name type="common">Beet</name>
    <dbReference type="NCBI Taxonomy" id="3555"/>
    <lineage>
        <taxon>Eukaryota</taxon>
        <taxon>Viridiplantae</taxon>
        <taxon>Streptophyta</taxon>
        <taxon>Embryophyta</taxon>
        <taxon>Tracheophyta</taxon>
        <taxon>Spermatophyta</taxon>
        <taxon>Magnoliopsida</taxon>
        <taxon>eudicotyledons</taxon>
        <taxon>Gunneridae</taxon>
        <taxon>Pentapetalae</taxon>
        <taxon>Caryophyllales</taxon>
        <taxon>Chenopodiaceae</taxon>
        <taxon>Betoideae</taxon>
        <taxon>Beta</taxon>
    </lineage>
</organism>
<dbReference type="InterPro" id="IPR013210">
    <property type="entry name" value="LRR_N_plant-typ"/>
</dbReference>
<name>A0A0J8DVT8_BETVV</name>
<dbReference type="PANTHER" id="PTHR48059:SF30">
    <property type="entry name" value="OS06G0587000 PROTEIN"/>
    <property type="match status" value="1"/>
</dbReference>
<evidence type="ECO:0000256" key="6">
    <source>
        <dbReference type="ARBA" id="ARBA00023136"/>
    </source>
</evidence>
<keyword evidence="4" id="KW-0732">Signal</keyword>
<evidence type="ECO:0000256" key="8">
    <source>
        <dbReference type="ARBA" id="ARBA00038043"/>
    </source>
</evidence>
<evidence type="ECO:0000313" key="11">
    <source>
        <dbReference type="EMBL" id="KMS94975.1"/>
    </source>
</evidence>
<feature type="transmembrane region" description="Helical" evidence="9">
    <location>
        <begin position="7"/>
        <end position="27"/>
    </location>
</feature>
<dbReference type="Proteomes" id="UP000035740">
    <property type="component" value="Unassembled WGS sequence"/>
</dbReference>
<dbReference type="Pfam" id="PF00560">
    <property type="entry name" value="LRR_1"/>
    <property type="match status" value="1"/>
</dbReference>
<dbReference type="PROSITE" id="PS51450">
    <property type="entry name" value="LRR"/>
    <property type="match status" value="1"/>
</dbReference>
<dbReference type="InterPro" id="IPR001611">
    <property type="entry name" value="Leu-rich_rpt"/>
</dbReference>
<evidence type="ECO:0000256" key="1">
    <source>
        <dbReference type="ARBA" id="ARBA00004196"/>
    </source>
</evidence>
<accession>A0A0J8DVT8</accession>
<evidence type="ECO:0000256" key="7">
    <source>
        <dbReference type="ARBA" id="ARBA00023180"/>
    </source>
</evidence>
<dbReference type="Pfam" id="PF08263">
    <property type="entry name" value="LRRNT_2"/>
    <property type="match status" value="1"/>
</dbReference>
<dbReference type="OrthoDB" id="676979at2759"/>
<dbReference type="AlphaFoldDB" id="A0A0J8DVT8"/>
<dbReference type="InterPro" id="IPR051848">
    <property type="entry name" value="PGIP"/>
</dbReference>
<dbReference type="eggNOG" id="KOG0619">
    <property type="taxonomic scope" value="Eukaryota"/>
</dbReference>
<dbReference type="FunFam" id="3.80.10.10:FF:000041">
    <property type="entry name" value="LRR receptor-like serine/threonine-protein kinase ERECTA"/>
    <property type="match status" value="1"/>
</dbReference>
<evidence type="ECO:0000256" key="4">
    <source>
        <dbReference type="ARBA" id="ARBA00022729"/>
    </source>
</evidence>
<keyword evidence="7" id="KW-0325">Glycoprotein</keyword>
<evidence type="ECO:0000313" key="12">
    <source>
        <dbReference type="Proteomes" id="UP000035740"/>
    </source>
</evidence>
<keyword evidence="5" id="KW-0677">Repeat</keyword>
<keyword evidence="9" id="KW-0812">Transmembrane</keyword>
<keyword evidence="12" id="KW-1185">Reference proteome</keyword>
<gene>
    <name evidence="11" type="ORF">BVRB_013590</name>
</gene>
<evidence type="ECO:0000256" key="5">
    <source>
        <dbReference type="ARBA" id="ARBA00022737"/>
    </source>
</evidence>
<dbReference type="EMBL" id="KQ090628">
    <property type="protein sequence ID" value="KMS94975.1"/>
    <property type="molecule type" value="Genomic_DNA"/>
</dbReference>
<dbReference type="Gene3D" id="3.80.10.10">
    <property type="entry name" value="Ribonuclease Inhibitor"/>
    <property type="match status" value="1"/>
</dbReference>
<dbReference type="Pfam" id="PF12799">
    <property type="entry name" value="LRR_4"/>
    <property type="match status" value="1"/>
</dbReference>
<dbReference type="GO" id="GO:0016020">
    <property type="term" value="C:membrane"/>
    <property type="evidence" value="ECO:0007669"/>
    <property type="project" value="UniProtKB-SubCell"/>
</dbReference>
<evidence type="ECO:0000259" key="10">
    <source>
        <dbReference type="Pfam" id="PF08263"/>
    </source>
</evidence>
<dbReference type="PANTHER" id="PTHR48059">
    <property type="entry name" value="POLYGALACTURONASE INHIBITOR 1"/>
    <property type="match status" value="1"/>
</dbReference>
<dbReference type="InterPro" id="IPR032675">
    <property type="entry name" value="LRR_dom_sf"/>
</dbReference>
<dbReference type="OMA" id="HNHIEGS"/>
<keyword evidence="9" id="KW-1133">Transmembrane helix</keyword>
<evidence type="ECO:0000256" key="9">
    <source>
        <dbReference type="SAM" id="Phobius"/>
    </source>
</evidence>
<evidence type="ECO:0000256" key="3">
    <source>
        <dbReference type="ARBA" id="ARBA00022614"/>
    </source>
</evidence>
<protein>
    <recommendedName>
        <fullName evidence="10">Leucine-rich repeat-containing N-terminal plant-type domain-containing protein</fullName>
    </recommendedName>
</protein>
<dbReference type="SUPFAM" id="SSF52058">
    <property type="entry name" value="L domain-like"/>
    <property type="match status" value="1"/>
</dbReference>
<dbReference type="InterPro" id="IPR025875">
    <property type="entry name" value="Leu-rich_rpt_4"/>
</dbReference>
<proteinExistence type="inferred from homology"/>